<dbReference type="Gene3D" id="1.10.1740.10">
    <property type="match status" value="1"/>
</dbReference>
<comment type="similarity">
    <text evidence="1">Belongs to the sigma-70 factor family. ECF subfamily.</text>
</comment>
<dbReference type="InterPro" id="IPR036388">
    <property type="entry name" value="WH-like_DNA-bd_sf"/>
</dbReference>
<reference evidence="7 8" key="1">
    <citation type="submission" date="2021-05" db="EMBL/GenBank/DDBJ databases">
        <title>A Polyphasic approach of four new species of the genus Ohtaekwangia: Ohtaekwangia histidinii sp. nov., Ohtaekwangia cretensis sp. nov., Ohtaekwangia indiensis sp. nov., Ohtaekwangia reichenbachii sp. nov. from diverse environment.</title>
        <authorList>
            <person name="Octaviana S."/>
        </authorList>
    </citation>
    <scope>NUCLEOTIDE SEQUENCE [LARGE SCALE GENOMIC DNA]</scope>
    <source>
        <strain evidence="7 8">PWU4</strain>
    </source>
</reference>
<sequence>MNANSDEELVRLLQQHDERAFKLIFDRYYRPLTLFAMKYVGEVEEAKEITQEFFIRLWSRQSLLEIQFSLKTYLYRGVRNACLNYLETNKVAQQRLQDYRSPERTADNALEHMMAAEQEALLMNAIDNLPEKCRQIFFLSRTEKLSNQAIATKLGVSVKTVEAQITIALKRLREILISVLWFVAASL</sequence>
<evidence type="ECO:0000256" key="2">
    <source>
        <dbReference type="ARBA" id="ARBA00023015"/>
    </source>
</evidence>
<keyword evidence="2" id="KW-0805">Transcription regulation</keyword>
<dbReference type="RefSeq" id="WP_254158721.1">
    <property type="nucleotide sequence ID" value="NZ_JAHESF010000001.1"/>
</dbReference>
<proteinExistence type="inferred from homology"/>
<dbReference type="PANTHER" id="PTHR43133:SF46">
    <property type="entry name" value="RNA POLYMERASE SIGMA-70 FACTOR ECF SUBFAMILY"/>
    <property type="match status" value="1"/>
</dbReference>
<dbReference type="NCBIfam" id="TIGR02937">
    <property type="entry name" value="sigma70-ECF"/>
    <property type="match status" value="1"/>
</dbReference>
<dbReference type="GO" id="GO:0006352">
    <property type="term" value="P:DNA-templated transcription initiation"/>
    <property type="evidence" value="ECO:0007669"/>
    <property type="project" value="InterPro"/>
</dbReference>
<dbReference type="NCBIfam" id="TIGR02985">
    <property type="entry name" value="Sig70_bacteroi1"/>
    <property type="match status" value="1"/>
</dbReference>
<dbReference type="GO" id="GO:0003677">
    <property type="term" value="F:DNA binding"/>
    <property type="evidence" value="ECO:0007669"/>
    <property type="project" value="InterPro"/>
</dbReference>
<gene>
    <name evidence="7" type="ORF">KK083_00135</name>
</gene>
<evidence type="ECO:0000256" key="4">
    <source>
        <dbReference type="ARBA" id="ARBA00023163"/>
    </source>
</evidence>
<name>A0AAP2GGT1_9BACT</name>
<keyword evidence="3" id="KW-0731">Sigma factor</keyword>
<dbReference type="Proteomes" id="UP001319200">
    <property type="component" value="Unassembled WGS sequence"/>
</dbReference>
<evidence type="ECO:0000259" key="5">
    <source>
        <dbReference type="Pfam" id="PF04542"/>
    </source>
</evidence>
<dbReference type="InterPro" id="IPR014327">
    <property type="entry name" value="RNA_pol_sigma70_bacteroid"/>
</dbReference>
<dbReference type="InterPro" id="IPR007627">
    <property type="entry name" value="RNA_pol_sigma70_r2"/>
</dbReference>
<feature type="domain" description="RNA polymerase sigma factor 70 region 4 type 2" evidence="6">
    <location>
        <begin position="121"/>
        <end position="172"/>
    </location>
</feature>
<dbReference type="InterPro" id="IPR013324">
    <property type="entry name" value="RNA_pol_sigma_r3/r4-like"/>
</dbReference>
<organism evidence="7 8">
    <name type="scientific">Chryseosolibacter histidini</name>
    <dbReference type="NCBI Taxonomy" id="2782349"/>
    <lineage>
        <taxon>Bacteria</taxon>
        <taxon>Pseudomonadati</taxon>
        <taxon>Bacteroidota</taxon>
        <taxon>Cytophagia</taxon>
        <taxon>Cytophagales</taxon>
        <taxon>Chryseotaleaceae</taxon>
        <taxon>Chryseosolibacter</taxon>
    </lineage>
</organism>
<protein>
    <submittedName>
        <fullName evidence="7">RNA polymerase sigma-70 factor</fullName>
    </submittedName>
</protein>
<dbReference type="SUPFAM" id="SSF88946">
    <property type="entry name" value="Sigma2 domain of RNA polymerase sigma factors"/>
    <property type="match status" value="1"/>
</dbReference>
<dbReference type="InterPro" id="IPR014284">
    <property type="entry name" value="RNA_pol_sigma-70_dom"/>
</dbReference>
<dbReference type="SUPFAM" id="SSF88659">
    <property type="entry name" value="Sigma3 and sigma4 domains of RNA polymerase sigma factors"/>
    <property type="match status" value="1"/>
</dbReference>
<dbReference type="InterPro" id="IPR013249">
    <property type="entry name" value="RNA_pol_sigma70_r4_t2"/>
</dbReference>
<dbReference type="InterPro" id="IPR013325">
    <property type="entry name" value="RNA_pol_sigma_r2"/>
</dbReference>
<evidence type="ECO:0000256" key="1">
    <source>
        <dbReference type="ARBA" id="ARBA00010641"/>
    </source>
</evidence>
<dbReference type="PANTHER" id="PTHR43133">
    <property type="entry name" value="RNA POLYMERASE ECF-TYPE SIGMA FACTO"/>
    <property type="match status" value="1"/>
</dbReference>
<evidence type="ECO:0000313" key="7">
    <source>
        <dbReference type="EMBL" id="MBT1695259.1"/>
    </source>
</evidence>
<dbReference type="GO" id="GO:0016987">
    <property type="term" value="F:sigma factor activity"/>
    <property type="evidence" value="ECO:0007669"/>
    <property type="project" value="UniProtKB-KW"/>
</dbReference>
<dbReference type="Pfam" id="PF04542">
    <property type="entry name" value="Sigma70_r2"/>
    <property type="match status" value="1"/>
</dbReference>
<feature type="domain" description="RNA polymerase sigma-70 region 2" evidence="5">
    <location>
        <begin position="25"/>
        <end position="89"/>
    </location>
</feature>
<evidence type="ECO:0000259" key="6">
    <source>
        <dbReference type="Pfam" id="PF08281"/>
    </source>
</evidence>
<dbReference type="AlphaFoldDB" id="A0AAP2GGT1"/>
<keyword evidence="4" id="KW-0804">Transcription</keyword>
<evidence type="ECO:0000256" key="3">
    <source>
        <dbReference type="ARBA" id="ARBA00023082"/>
    </source>
</evidence>
<comment type="caution">
    <text evidence="7">The sequence shown here is derived from an EMBL/GenBank/DDBJ whole genome shotgun (WGS) entry which is preliminary data.</text>
</comment>
<dbReference type="Gene3D" id="1.10.10.10">
    <property type="entry name" value="Winged helix-like DNA-binding domain superfamily/Winged helix DNA-binding domain"/>
    <property type="match status" value="1"/>
</dbReference>
<dbReference type="Pfam" id="PF08281">
    <property type="entry name" value="Sigma70_r4_2"/>
    <property type="match status" value="1"/>
</dbReference>
<evidence type="ECO:0000313" key="8">
    <source>
        <dbReference type="Proteomes" id="UP001319200"/>
    </source>
</evidence>
<dbReference type="EMBL" id="JAHESF010000001">
    <property type="protein sequence ID" value="MBT1695259.1"/>
    <property type="molecule type" value="Genomic_DNA"/>
</dbReference>
<keyword evidence="8" id="KW-1185">Reference proteome</keyword>
<dbReference type="InterPro" id="IPR039425">
    <property type="entry name" value="RNA_pol_sigma-70-like"/>
</dbReference>
<accession>A0AAP2GGT1</accession>